<evidence type="ECO:0000313" key="2">
    <source>
        <dbReference type="EMBL" id="KAG5601872.1"/>
    </source>
</evidence>
<feature type="domain" description="DUF1985" evidence="1">
    <location>
        <begin position="2"/>
        <end position="118"/>
    </location>
</feature>
<reference evidence="2 3" key="1">
    <citation type="submission" date="2020-09" db="EMBL/GenBank/DDBJ databases">
        <title>De no assembly of potato wild relative species, Solanum commersonii.</title>
        <authorList>
            <person name="Cho K."/>
        </authorList>
    </citation>
    <scope>NUCLEOTIDE SEQUENCE [LARGE SCALE GENOMIC DNA]</scope>
    <source>
        <strain evidence="2">LZ3.2</strain>
        <tissue evidence="2">Leaf</tissue>
    </source>
</reference>
<dbReference type="OrthoDB" id="1930729at2759"/>
<proteinExistence type="predicted"/>
<evidence type="ECO:0000313" key="3">
    <source>
        <dbReference type="Proteomes" id="UP000824120"/>
    </source>
</evidence>
<evidence type="ECO:0000259" key="1">
    <source>
        <dbReference type="Pfam" id="PF09331"/>
    </source>
</evidence>
<gene>
    <name evidence="2" type="ORF">H5410_033242</name>
</gene>
<comment type="caution">
    <text evidence="2">The sequence shown here is derived from an EMBL/GenBank/DDBJ whole genome shotgun (WGS) entry which is preliminary data.</text>
</comment>
<sequence length="425" mass="47112">MPVCFGMKEFAIVTGLRCHPPSEPLPKVARLRKPREKKISKSVKVGKKDKKLVNTKTNKGKEKLNNENELLPIIGPSYKAKDLIEDLQSKKILKKHKERLCLVWFVHVILWAEDINNVTMVHLLQHMGHLLLQQTGHLLYIHGLSPQSKRLNLIKKELVGATTIKRDAHIVSSDADDVAIDVGVDVDVNVGVDIGDPGAKSGGEHVDDVGGIYGGFNPFSGHIIFFAPSSRSCSACKFEECKNKKAQLIFTSKDVKNSLDALTSAVKKLISKRCIISSRKNSESFTSLKIKRKRKSIFKILSNMKKETTNCNYSSSLQCHPLQHMIHLLQLIIHLLDTCPELETYPICKSIVVTDESSVATGKPSVAIDESSGAADDSSIAINNLSVGTNFWFSPSLTWYCNMYSTDNLSVVIDDLPVGYTTVIF</sequence>
<organism evidence="2 3">
    <name type="scientific">Solanum commersonii</name>
    <name type="common">Commerson's wild potato</name>
    <name type="synonym">Commerson's nightshade</name>
    <dbReference type="NCBI Taxonomy" id="4109"/>
    <lineage>
        <taxon>Eukaryota</taxon>
        <taxon>Viridiplantae</taxon>
        <taxon>Streptophyta</taxon>
        <taxon>Embryophyta</taxon>
        <taxon>Tracheophyta</taxon>
        <taxon>Spermatophyta</taxon>
        <taxon>Magnoliopsida</taxon>
        <taxon>eudicotyledons</taxon>
        <taxon>Gunneridae</taxon>
        <taxon>Pentapetalae</taxon>
        <taxon>asterids</taxon>
        <taxon>lamiids</taxon>
        <taxon>Solanales</taxon>
        <taxon>Solanaceae</taxon>
        <taxon>Solanoideae</taxon>
        <taxon>Solaneae</taxon>
        <taxon>Solanum</taxon>
    </lineage>
</organism>
<protein>
    <recommendedName>
        <fullName evidence="1">DUF1985 domain-containing protein</fullName>
    </recommendedName>
</protein>
<dbReference type="PANTHER" id="PTHR48449:SF1">
    <property type="entry name" value="DUF1985 DOMAIN-CONTAINING PROTEIN"/>
    <property type="match status" value="1"/>
</dbReference>
<dbReference type="Pfam" id="PF09331">
    <property type="entry name" value="DUF1985"/>
    <property type="match status" value="1"/>
</dbReference>
<dbReference type="PANTHER" id="PTHR48449">
    <property type="entry name" value="DUF1985 DOMAIN-CONTAINING PROTEIN"/>
    <property type="match status" value="1"/>
</dbReference>
<dbReference type="EMBL" id="JACXVP010000006">
    <property type="protein sequence ID" value="KAG5601872.1"/>
    <property type="molecule type" value="Genomic_DNA"/>
</dbReference>
<dbReference type="AlphaFoldDB" id="A0A9J5YQ78"/>
<accession>A0A9J5YQ78</accession>
<dbReference type="InterPro" id="IPR015410">
    <property type="entry name" value="DUF1985"/>
</dbReference>
<keyword evidence="3" id="KW-1185">Reference proteome</keyword>
<dbReference type="Proteomes" id="UP000824120">
    <property type="component" value="Chromosome 6"/>
</dbReference>
<name>A0A9J5YQ78_SOLCO</name>